<name>A0A9Q3J508_9BASI</name>
<feature type="compositionally biased region" description="Basic and acidic residues" evidence="1">
    <location>
        <begin position="52"/>
        <end position="61"/>
    </location>
</feature>
<organism evidence="2 3">
    <name type="scientific">Austropuccinia psidii MF-1</name>
    <dbReference type="NCBI Taxonomy" id="1389203"/>
    <lineage>
        <taxon>Eukaryota</taxon>
        <taxon>Fungi</taxon>
        <taxon>Dikarya</taxon>
        <taxon>Basidiomycota</taxon>
        <taxon>Pucciniomycotina</taxon>
        <taxon>Pucciniomycetes</taxon>
        <taxon>Pucciniales</taxon>
        <taxon>Sphaerophragmiaceae</taxon>
        <taxon>Austropuccinia</taxon>
    </lineage>
</organism>
<sequence length="259" mass="30335">MKNGQQEFQPGIPLGRTWSKLQDDLSQRDILQRPYGNHQRLEYHQEFQTPECEGKQDKGESSHYPSYKKTSDPDRAYCNSFRPTRSRPNQLYRSFQEKTRIQGQKQDHLQAEEERVSPNDPQVVVISSKMSSPINKNITPSHIQHNVVIPESNLDSDALWLQMFQYSEKTQQQFSELEASHERIKILTASMDKIVKIPQEGHAQVSKASEEINKRMNLVFEEQQHNKRCRDHLDQDIHKLFNVYHSMKPQTQGHVLDNT</sequence>
<feature type="compositionally biased region" description="Polar residues" evidence="1">
    <location>
        <begin position="81"/>
        <end position="93"/>
    </location>
</feature>
<reference evidence="2" key="1">
    <citation type="submission" date="2021-03" db="EMBL/GenBank/DDBJ databases">
        <title>Draft genome sequence of rust myrtle Austropuccinia psidii MF-1, a brazilian biotype.</title>
        <authorList>
            <person name="Quecine M.C."/>
            <person name="Pachon D.M.R."/>
            <person name="Bonatelli M.L."/>
            <person name="Correr F.H."/>
            <person name="Franceschini L.M."/>
            <person name="Leite T.F."/>
            <person name="Margarido G.R.A."/>
            <person name="Almeida C.A."/>
            <person name="Ferrarezi J.A."/>
            <person name="Labate C.A."/>
        </authorList>
    </citation>
    <scope>NUCLEOTIDE SEQUENCE</scope>
    <source>
        <strain evidence="2">MF-1</strain>
    </source>
</reference>
<comment type="caution">
    <text evidence="2">The sequence shown here is derived from an EMBL/GenBank/DDBJ whole genome shotgun (WGS) entry which is preliminary data.</text>
</comment>
<feature type="region of interest" description="Disordered" evidence="1">
    <location>
        <begin position="31"/>
        <end position="119"/>
    </location>
</feature>
<evidence type="ECO:0000313" key="2">
    <source>
        <dbReference type="EMBL" id="MBW0555703.1"/>
    </source>
</evidence>
<dbReference type="AlphaFoldDB" id="A0A9Q3J508"/>
<keyword evidence="3" id="KW-1185">Reference proteome</keyword>
<protein>
    <submittedName>
        <fullName evidence="2">Uncharacterized protein</fullName>
    </submittedName>
</protein>
<proteinExistence type="predicted"/>
<gene>
    <name evidence="2" type="ORF">O181_095418</name>
</gene>
<accession>A0A9Q3J508</accession>
<evidence type="ECO:0000256" key="1">
    <source>
        <dbReference type="SAM" id="MobiDB-lite"/>
    </source>
</evidence>
<dbReference type="EMBL" id="AVOT02062791">
    <property type="protein sequence ID" value="MBW0555703.1"/>
    <property type="molecule type" value="Genomic_DNA"/>
</dbReference>
<feature type="compositionally biased region" description="Basic and acidic residues" evidence="1">
    <location>
        <begin position="95"/>
        <end position="117"/>
    </location>
</feature>
<evidence type="ECO:0000313" key="3">
    <source>
        <dbReference type="Proteomes" id="UP000765509"/>
    </source>
</evidence>
<dbReference type="Proteomes" id="UP000765509">
    <property type="component" value="Unassembled WGS sequence"/>
</dbReference>